<name>A0A150HJV2_9GAMM</name>
<dbReference type="Proteomes" id="UP000075680">
    <property type="component" value="Unassembled WGS sequence"/>
</dbReference>
<dbReference type="RefSeq" id="WP_061519719.1">
    <property type="nucleotide sequence ID" value="NZ_JRUE01000242.1"/>
</dbReference>
<sequence length="886" mass="104416">MSNTTYLSNSSLVQSGDLFKIMELRYSHSIFDKNGCFNSISPISNSLELIRWYRNCEDFFYQLSVEGTPPSENDFASFQAELDKLIVKDEVLGNFGITEYSQDCRQLYSNLRLREYRNLVLKKHGDNELTNWLKEVYPVRKQLKSLAKHEARFDLDVEYQSQIEDLQLFLKNAESAYFLAFDIEIEAKQFKEDVIANWRENAVLLKPILENALNNILKVQSDTLRFCVKFEDDGIYGFRFHVVVFLQSLILTEPAWLAEFNEKLQHRLSDKVLLNEWLKPLYTKKINVLRNHRDLNKLTHSEEDLDKAEQCIYPNFQDYQHDITFKIINWNEQLKTLQPVLKFEIDDSFSNEDRQKLEYWGIKYLFISSKYMYFQQYHEDLHPSIVSFVYRSPTPKQKIVAKLATSEIHGKDSHPSGEKKTENPRQSIEKKIQGIKEPVTQQRRTDVNQTSFYNEKLDFTKNMPLADVAESKAKPKFQSKTIIKIEKLHVGAPKSEDVINPSKIPILQDFIDYILDEKNVIWKTEIKNKQRVSWAEIFFKNKIRDAELLAFLLKFEHFNDTLLHSGNSFFSVVPKQNCSPKGLSFVGGQYLFLLYNFHKQQIKNKLDELNIQSDYWNLINMMFESHPDDEYRFDVSQLKMHHQQVQKLNDLMKKARVLVKEYQKKMQHPLTYLKYADAKLWQKAFDQERILMRWQFNLPSNFNVKEELMSLFNKFKTRLSGKERHFKDVQHILLECKRHQSVSLDVVLIFDSAELAENQNKLSEHVVELWKKTVEAEMKKQKKQVSVGQLEDLAHSISFISKHEQLAEKYLFVKNSKMAKDKLVISDLIPFFISQAIFLQEVSSNQRYKLSMSQYLTNLFVKKSNEKKDVLTGAVKSSKTKKLIAD</sequence>
<accession>A0A150HJV2</accession>
<evidence type="ECO:0000256" key="1">
    <source>
        <dbReference type="SAM" id="MobiDB-lite"/>
    </source>
</evidence>
<dbReference type="EMBL" id="JRUE01000242">
    <property type="protein sequence ID" value="KXZ63626.1"/>
    <property type="molecule type" value="Genomic_DNA"/>
</dbReference>
<gene>
    <name evidence="2" type="ORF">AVENLUH5627_03268</name>
</gene>
<proteinExistence type="predicted"/>
<feature type="region of interest" description="Disordered" evidence="1">
    <location>
        <begin position="406"/>
        <end position="427"/>
    </location>
</feature>
<organism evidence="2 3">
    <name type="scientific">Acinetobacter venetianus</name>
    <dbReference type="NCBI Taxonomy" id="52133"/>
    <lineage>
        <taxon>Bacteria</taxon>
        <taxon>Pseudomonadati</taxon>
        <taxon>Pseudomonadota</taxon>
        <taxon>Gammaproteobacteria</taxon>
        <taxon>Moraxellales</taxon>
        <taxon>Moraxellaceae</taxon>
        <taxon>Acinetobacter</taxon>
    </lineage>
</organism>
<protein>
    <submittedName>
        <fullName evidence="2">Uncharacterized protein</fullName>
    </submittedName>
</protein>
<reference evidence="2 3" key="1">
    <citation type="journal article" date="2016" name="Sci. Rep.">
        <title>Genomic and phenotypic characterization of the species Acinetobacter venetianus.</title>
        <authorList>
            <person name="Fondi M."/>
            <person name="Maida I."/>
            <person name="Perrin E."/>
            <person name="Orlandini V."/>
            <person name="La Torre L."/>
            <person name="Bosi E."/>
            <person name="Negroni A."/>
            <person name="Zanaroli G."/>
            <person name="Fava F."/>
            <person name="Decorosi F."/>
            <person name="Giovannetti L."/>
            <person name="Viti C."/>
            <person name="Vaneechoutte M."/>
            <person name="Dijkshoorn L."/>
            <person name="Fani R."/>
        </authorList>
    </citation>
    <scope>NUCLEOTIDE SEQUENCE [LARGE SCALE GENOMIC DNA]</scope>
    <source>
        <strain evidence="2 3">LUH5627</strain>
    </source>
</reference>
<evidence type="ECO:0000313" key="2">
    <source>
        <dbReference type="EMBL" id="KXZ63626.1"/>
    </source>
</evidence>
<evidence type="ECO:0000313" key="3">
    <source>
        <dbReference type="Proteomes" id="UP000075680"/>
    </source>
</evidence>
<dbReference type="AlphaFoldDB" id="A0A150HJV2"/>
<feature type="compositionally biased region" description="Basic and acidic residues" evidence="1">
    <location>
        <begin position="408"/>
        <end position="427"/>
    </location>
</feature>
<comment type="caution">
    <text evidence="2">The sequence shown here is derived from an EMBL/GenBank/DDBJ whole genome shotgun (WGS) entry which is preliminary data.</text>
</comment>
<dbReference type="PATRIC" id="fig|52133.18.peg.3352"/>